<gene>
    <name evidence="4" type="ORF">KGQ19_08540</name>
</gene>
<organism evidence="4 5">
    <name type="scientific">Catenulispora pinistramenti</name>
    <dbReference type="NCBI Taxonomy" id="2705254"/>
    <lineage>
        <taxon>Bacteria</taxon>
        <taxon>Bacillati</taxon>
        <taxon>Actinomycetota</taxon>
        <taxon>Actinomycetes</taxon>
        <taxon>Catenulisporales</taxon>
        <taxon>Catenulisporaceae</taxon>
        <taxon>Catenulispora</taxon>
    </lineage>
</organism>
<feature type="region of interest" description="Disordered" evidence="2">
    <location>
        <begin position="2440"/>
        <end position="2487"/>
    </location>
</feature>
<evidence type="ECO:0000313" key="5">
    <source>
        <dbReference type="Proteomes" id="UP000730482"/>
    </source>
</evidence>
<dbReference type="Proteomes" id="UP000730482">
    <property type="component" value="Unassembled WGS sequence"/>
</dbReference>
<feature type="domain" description="Helicase C-terminal" evidence="3">
    <location>
        <begin position="1200"/>
        <end position="1363"/>
    </location>
</feature>
<dbReference type="InterPro" id="IPR001650">
    <property type="entry name" value="Helicase_C-like"/>
</dbReference>
<dbReference type="InterPro" id="IPR027417">
    <property type="entry name" value="P-loop_NTPase"/>
</dbReference>
<dbReference type="Pfam" id="PF00271">
    <property type="entry name" value="Helicase_C"/>
    <property type="match status" value="1"/>
</dbReference>
<keyword evidence="1" id="KW-0175">Coiled coil</keyword>
<dbReference type="SUPFAM" id="SSF52540">
    <property type="entry name" value="P-loop containing nucleoside triphosphate hydrolases"/>
    <property type="match status" value="2"/>
</dbReference>
<sequence length="2487" mass="268719">MAEVTIAQSTDVGPIRRARASLVALEALDQLHQAPHQAPASEDLAKLRGWSGWGPLAPALERSRTGSWKEIGERIAFLLPEDHYNHGIQAAYNAFYTPPQITAACWQILTDLGFSGGRILEPGCGAGAFIASTPDAIPAAWTGVERDPTTAAIARILHPDATIHAARLEETSVPSYGMDAVLGNVPFGDTKVYDPTAPRELTANLHNYFIYRSVKALRPGGVAVLVTSRYTMDAAGSTGQMARALIAREAELLGAIRLPNDALTSGGTEPLVDVLVLRRRRAGEPARPGQDQWITTGPSVGGQQVNGYFLTNPSMVLGDLAEDKAPRWGRTLRVDARPDDPPIELAIAAAGGEIVRRAAETGRRWCVDAGAAPITAETAPFELRADGKKEGSFHLVDGLVYEVVDGALAAVERPGKELPKLVALRDAALTLLNAEPDHSRPDEELAPLRAEAARRYDAYVRAHGYLNRYTVVEGKPDEDGSVTASRRRPSMGGFRRDPDFVTVLALEDFDDDSRTATKAALLTRRVNRPRERATHAESPAEAIALCRDELGRFDFDRVVALLGVDAQEAARRLTGLAFIDPDTNSWVPADEYLSGNVRAKLVRARAASVIGSDRFGGNIPALEAVIPVDLEPEQIEANLGAPWIPATDVRDFAQELLGFPVKVWHEPRTNTWSVTATRRAEESAAATADWGTPRLNAYRLLEYGLNGKAPVVYDVVDDKRVRNQDETIVANDRLDAMAGRFADWWREEPDRADRLTYAYNQVFNAVVPRKYDGGHLTFPGLDAEFEPYPHQRDMVGRMISGDDALCPYPVGTGKTATMFMAAIKLKTLGLASKPLIIVVPSTLEQIARDGKRLFPNARILMAGKEDLATARGRKLFAARCAMEDWDAVVMSHPSFTSLPVHPTVKAEYLTALAADYRTALIEANADYADPRKIKQIAKMVDNLDAQAKTLLNHATDDGIFFEHLGTDYLLVDEMHYFKNLGVPVHTDGFAINGSKRAQDLDMKLTWQRSRHPGQPVVTGFTGTPVSNTLLELFILQHYLQPQRLEELGLTSADAWAKLFVRFATGVEITPDGGFRLNRRPVEIINIPELMHTVAEFAELRAPEAFPVVRPDAERHVVVIDASDAVRDYVHDLADRADDIRAGGVPANEDNMLKICSDGRKVALHESLVGLEPEGPGKVGAVAANVARIYHGTKDLELVGDGSGTLGRLQMVFCDLGTPNKDKGNQVYGIIRQQLIAAGVPVRGIRFIHEAATDAQRLVLFDQCNKGEVNVLLGSTDKLGVGVNVQRRAVALHHVDAPWRPDQVEQREGRVWRPKNLNSNVDIYRYVTKDSFDAFMWQTLERKEKALRPILAGQVTARSIEDIGDVALDYGQIKAVATGNPMLAELNELNVKVKSLASLAASHQRNQRRLRADIHTLNMQAAAAATNCQALESVAQFATAFGGELPWRDVLGNSIPHEAVPALLGDLVESTIAKGYCDHEVLWRGMTIDFTCTRRGREELISARIITGDNRHRVDVPVNRAWTAKGQHWRIRDAIAASVDSAEQVAAETRANIEVLRQRIAENEAAIGQPFADQAALDEARGQRAVLDAAIREQARRDEEARRSRVARTAEKAAVAGVDGERNALLLRMLTSMSAVVSRGEAEPEPTRPQTAQVTHESVREPTARSTPDLVESRPAAGELSPAQPEGAASTTQPEPEPKQATEARATSPEPDSRASLPALRRITQESTTQEPSEMFERAIALANQGFHVFPLKPGTKRPMFKAWGSLASTDPAQIARWWRATPSANIAIACGPSNLLVIDLDKAKKPGGPQHGQQTLTALAAGHELPRTLSVASARGGRHLYFRQPEGTELRNTAGSETAGLGPLIDTRGHGGFIVAPGSVFEGGSYRVEDDAPVAPLPGWIVDELGRRKAPAEPALAPARPRTPTTDRRRSAYGNAALNRSVDTVATAPEGTRNDTLNREAFRMGRLVGGGVLQRNDVESELVTAARHAGLSPGEVANTVRSGLTAGASHPRSIPDRDPLPRTRRQHKDNVMTTTEHEPEPAAEAVAALSTATEAVAPQTPERSVENSEATAVDAGAGEAALVMATASSAPLPETSPETAAEREPAPEPAPTAETHASGNIWNDLRASFDNVHQVLANWADRDDVTDDLKPALDEASRRIAEIVDTRGQADSPLPVADSRGTEAVDQGAYDQAAGFVEPVDTAYSEARNAGLPAESPEWVGISAIRDAVHNLWDTVKAVAGRYWAELSADVRVAGPLKSLATRAARGIANLATRAVNHLEQRGAEQRPGVESLASLREAYINARGEVRAHAAAYEWQRISALWGTVGTLARQTGDVGIRAVVARSADAISDHADALSRRVAQDVHAGAAARALTVLARAAEHHASVLRAPNTGQAPDTGHSRALGSAGSAGATAPAGPGQQGADSRALQARANEVARLAQARLGQAPRPDAVPSKPQGANLPRRHQENPMSYRPPASSQESARGPRW</sequence>
<feature type="region of interest" description="Disordered" evidence="2">
    <location>
        <begin position="1636"/>
        <end position="1719"/>
    </location>
</feature>
<dbReference type="PRINTS" id="PR00507">
    <property type="entry name" value="N12N6MTFRASE"/>
</dbReference>
<evidence type="ECO:0000256" key="2">
    <source>
        <dbReference type="SAM" id="MobiDB-lite"/>
    </source>
</evidence>
<feature type="region of interest" description="Disordered" evidence="2">
    <location>
        <begin position="2089"/>
        <end position="2116"/>
    </location>
</feature>
<dbReference type="InterPro" id="IPR052933">
    <property type="entry name" value="DNA_Protect_Modify"/>
</dbReference>
<feature type="region of interest" description="Disordered" evidence="2">
    <location>
        <begin position="2004"/>
        <end position="2042"/>
    </location>
</feature>
<dbReference type="PROSITE" id="PS51194">
    <property type="entry name" value="HELICASE_CTER"/>
    <property type="match status" value="1"/>
</dbReference>
<comment type="caution">
    <text evidence="4">The sequence shown here is derived from an EMBL/GenBank/DDBJ whole genome shotgun (WGS) entry which is preliminary data.</text>
</comment>
<feature type="region of interest" description="Disordered" evidence="2">
    <location>
        <begin position="2387"/>
        <end position="2428"/>
    </location>
</feature>
<dbReference type="SUPFAM" id="SSF53335">
    <property type="entry name" value="S-adenosyl-L-methionine-dependent methyltransferases"/>
    <property type="match status" value="1"/>
</dbReference>
<evidence type="ECO:0000259" key="3">
    <source>
        <dbReference type="PROSITE" id="PS51194"/>
    </source>
</evidence>
<dbReference type="PANTHER" id="PTHR41313">
    <property type="entry name" value="ADENINE-SPECIFIC METHYLTRANSFERASE"/>
    <property type="match status" value="1"/>
</dbReference>
<feature type="coiled-coil region" evidence="1">
    <location>
        <begin position="1538"/>
        <end position="1565"/>
    </location>
</feature>
<reference evidence="4 5" key="1">
    <citation type="submission" date="2020-02" db="EMBL/GenBank/DDBJ databases">
        <title>Acidophilic actinobacteria isolated from forest soil.</title>
        <authorList>
            <person name="Golinska P."/>
        </authorList>
    </citation>
    <scope>NUCLEOTIDE SEQUENCE [LARGE SCALE GENOMIC DNA]</scope>
    <source>
        <strain evidence="4 5">NL8</strain>
    </source>
</reference>
<name>A0ABS5KLJ3_9ACTN</name>
<accession>A0ABS5KLJ3</accession>
<dbReference type="Gene3D" id="3.40.50.150">
    <property type="entry name" value="Vaccinia Virus protein VP39"/>
    <property type="match status" value="1"/>
</dbReference>
<evidence type="ECO:0000313" key="4">
    <source>
        <dbReference type="EMBL" id="MBS2546917.1"/>
    </source>
</evidence>
<dbReference type="RefSeq" id="WP_212008549.1">
    <property type="nucleotide sequence ID" value="NZ_JAAFYZ010000020.1"/>
</dbReference>
<dbReference type="InterPro" id="IPR015330">
    <property type="entry name" value="DNA_primase/pol_bifunc_N"/>
</dbReference>
<protein>
    <submittedName>
        <fullName evidence="4">Bifunctional DNA primase/polymerase</fullName>
    </submittedName>
</protein>
<dbReference type="InterPro" id="IPR029063">
    <property type="entry name" value="SAM-dependent_MTases_sf"/>
</dbReference>
<dbReference type="Gene3D" id="3.30.720.160">
    <property type="entry name" value="Bifunctional DNA primase/polymerase, N-terminal"/>
    <property type="match status" value="1"/>
</dbReference>
<dbReference type="Gene3D" id="3.40.50.300">
    <property type="entry name" value="P-loop containing nucleotide triphosphate hydrolases"/>
    <property type="match status" value="2"/>
</dbReference>
<keyword evidence="5" id="KW-1185">Reference proteome</keyword>
<dbReference type="InterPro" id="IPR014001">
    <property type="entry name" value="Helicase_ATP-bd"/>
</dbReference>
<dbReference type="SMART" id="SM00487">
    <property type="entry name" value="DEXDc"/>
    <property type="match status" value="1"/>
</dbReference>
<feature type="compositionally biased region" description="Low complexity" evidence="2">
    <location>
        <begin position="2405"/>
        <end position="2423"/>
    </location>
</feature>
<dbReference type="SUPFAM" id="SSF56747">
    <property type="entry name" value="Prim-pol domain"/>
    <property type="match status" value="1"/>
</dbReference>
<dbReference type="EMBL" id="JAAFYZ010000020">
    <property type="protein sequence ID" value="MBS2546917.1"/>
    <property type="molecule type" value="Genomic_DNA"/>
</dbReference>
<dbReference type="SMART" id="SM00943">
    <property type="entry name" value="Prim-Pol"/>
    <property type="match status" value="1"/>
</dbReference>
<proteinExistence type="predicted"/>
<dbReference type="PANTHER" id="PTHR41313:SF1">
    <property type="entry name" value="DNA METHYLASE ADENINE-SPECIFIC DOMAIN-CONTAINING PROTEIN"/>
    <property type="match status" value="1"/>
</dbReference>
<dbReference type="CDD" id="cd02440">
    <property type="entry name" value="AdoMet_MTases"/>
    <property type="match status" value="1"/>
</dbReference>
<dbReference type="CDD" id="cd04859">
    <property type="entry name" value="Prim_Pol"/>
    <property type="match status" value="1"/>
</dbReference>
<evidence type="ECO:0000256" key="1">
    <source>
        <dbReference type="SAM" id="Coils"/>
    </source>
</evidence>
<dbReference type="Pfam" id="PF09250">
    <property type="entry name" value="Prim-Pol"/>
    <property type="match status" value="1"/>
</dbReference>
<dbReference type="SMART" id="SM00490">
    <property type="entry name" value="HELICc"/>
    <property type="match status" value="1"/>
</dbReference>
<feature type="region of interest" description="Disordered" evidence="2">
    <location>
        <begin position="2053"/>
        <end position="2072"/>
    </location>
</feature>